<proteinExistence type="predicted"/>
<dbReference type="Proteomes" id="UP000649604">
    <property type="component" value="Unassembled WGS sequence"/>
</dbReference>
<feature type="domain" description="Transcription factor zinc-finger" evidence="1">
    <location>
        <begin position="2"/>
        <end position="40"/>
    </location>
</feature>
<reference evidence="2" key="1">
    <citation type="submission" date="2019-11" db="EMBL/GenBank/DDBJ databases">
        <title>Microbial mats filling the niche in hypersaline microbial mats.</title>
        <authorList>
            <person name="Wong H.L."/>
            <person name="Macleod F.I."/>
            <person name="White R.A. III"/>
            <person name="Burns B.P."/>
        </authorList>
    </citation>
    <scope>NUCLEOTIDE SEQUENCE</scope>
    <source>
        <strain evidence="2">Rbin_158</strain>
    </source>
</reference>
<dbReference type="InterPro" id="IPR027392">
    <property type="entry name" value="TF_Znf"/>
</dbReference>
<name>A0A9D5Q662_9BACT</name>
<accession>A0A9D5Q662</accession>
<organism evidence="2 3">
    <name type="scientific">candidate division KSB3 bacterium</name>
    <dbReference type="NCBI Taxonomy" id="2044937"/>
    <lineage>
        <taxon>Bacteria</taxon>
        <taxon>candidate division KSB3</taxon>
    </lineage>
</organism>
<evidence type="ECO:0000259" key="1">
    <source>
        <dbReference type="Pfam" id="PF13453"/>
    </source>
</evidence>
<evidence type="ECO:0000313" key="2">
    <source>
        <dbReference type="EMBL" id="MBD3325380.1"/>
    </source>
</evidence>
<feature type="domain" description="Transcription factor zinc-finger" evidence="1">
    <location>
        <begin position="69"/>
        <end position="110"/>
    </location>
</feature>
<dbReference type="AlphaFoldDB" id="A0A9D5Q662"/>
<dbReference type="Pfam" id="PF13453">
    <property type="entry name" value="Zn_ribbon_TFIIB"/>
    <property type="match status" value="2"/>
</dbReference>
<comment type="caution">
    <text evidence="2">The sequence shown here is derived from an EMBL/GenBank/DDBJ whole genome shotgun (WGS) entry which is preliminary data.</text>
</comment>
<sequence length="175" mass="20084">MKCPACGNQLTEMAVQEIHVDVCQGGCKGVWFDRFELQKVDEAHEAAGEPLLDVARDPQLVVDHARQRHCPKCETIPLMRHFFSVKRDIEVDECPQCAGMWLDQGELARIRTQFATESERREAAQTMFAEVFDDDLARMRSESEEKNAKARKIASIFRFICPTYYIPGKQKWGAF</sequence>
<dbReference type="EMBL" id="WJJP01000400">
    <property type="protein sequence ID" value="MBD3325380.1"/>
    <property type="molecule type" value="Genomic_DNA"/>
</dbReference>
<protein>
    <recommendedName>
        <fullName evidence="1">Transcription factor zinc-finger domain-containing protein</fullName>
    </recommendedName>
</protein>
<gene>
    <name evidence="2" type="ORF">GF339_12390</name>
</gene>
<evidence type="ECO:0000313" key="3">
    <source>
        <dbReference type="Proteomes" id="UP000649604"/>
    </source>
</evidence>